<accession>A0A936ZQC6</accession>
<dbReference type="Gene3D" id="3.30.1460.30">
    <property type="entry name" value="YgaC/TfoX-N like chaperone"/>
    <property type="match status" value="1"/>
</dbReference>
<dbReference type="AlphaFoldDB" id="A0A936ZQC6"/>
<reference evidence="2" key="1">
    <citation type="submission" date="2021-01" db="EMBL/GenBank/DDBJ databases">
        <title>Ramlibacter sp. strain AW1 16S ribosomal RNA gene Genome sequencing and assembly.</title>
        <authorList>
            <person name="Kang M."/>
        </authorList>
    </citation>
    <scope>NUCLEOTIDE SEQUENCE</scope>
    <source>
        <strain evidence="2">AW1</strain>
    </source>
</reference>
<comment type="caution">
    <text evidence="2">The sequence shown here is derived from an EMBL/GenBank/DDBJ whole genome shotgun (WGS) entry which is preliminary data.</text>
</comment>
<evidence type="ECO:0000313" key="3">
    <source>
        <dbReference type="Proteomes" id="UP000613011"/>
    </source>
</evidence>
<dbReference type="RefSeq" id="WP_201682125.1">
    <property type="nucleotide sequence ID" value="NZ_JAEQNA010000001.1"/>
</dbReference>
<feature type="domain" description="TfoX N-terminal" evidence="1">
    <location>
        <begin position="13"/>
        <end position="105"/>
    </location>
</feature>
<organism evidence="2 3">
    <name type="scientific">Ramlibacter aurantiacus</name>
    <dbReference type="NCBI Taxonomy" id="2801330"/>
    <lineage>
        <taxon>Bacteria</taxon>
        <taxon>Pseudomonadati</taxon>
        <taxon>Pseudomonadota</taxon>
        <taxon>Betaproteobacteria</taxon>
        <taxon>Burkholderiales</taxon>
        <taxon>Comamonadaceae</taxon>
        <taxon>Ramlibacter</taxon>
    </lineage>
</organism>
<dbReference type="Proteomes" id="UP000613011">
    <property type="component" value="Unassembled WGS sequence"/>
</dbReference>
<name>A0A936ZQC6_9BURK</name>
<protein>
    <submittedName>
        <fullName evidence="2">TfoX/Sxy family protein</fullName>
    </submittedName>
</protein>
<keyword evidence="3" id="KW-1185">Reference proteome</keyword>
<dbReference type="SUPFAM" id="SSF159894">
    <property type="entry name" value="YgaC/TfoX-N like"/>
    <property type="match status" value="1"/>
</dbReference>
<dbReference type="Pfam" id="PF04993">
    <property type="entry name" value="TfoX_N"/>
    <property type="match status" value="1"/>
</dbReference>
<gene>
    <name evidence="2" type="ORF">JI739_01800</name>
</gene>
<sequence>MKPIPAFVVHCAELLAPAGSVRTARMFSGWGLYLDEVFVAIVIGEVLYLKADGQSRPQFEAAGGHRFQYTRQGKTQDTGFWTVPAEAMDSPALMQPWARLAVQAALRSRAGSRRR</sequence>
<evidence type="ECO:0000259" key="1">
    <source>
        <dbReference type="Pfam" id="PF04993"/>
    </source>
</evidence>
<proteinExistence type="predicted"/>
<dbReference type="EMBL" id="JAEQNA010000001">
    <property type="protein sequence ID" value="MBL0419070.1"/>
    <property type="molecule type" value="Genomic_DNA"/>
</dbReference>
<evidence type="ECO:0000313" key="2">
    <source>
        <dbReference type="EMBL" id="MBL0419070.1"/>
    </source>
</evidence>
<dbReference type="InterPro" id="IPR007076">
    <property type="entry name" value="TfoX_N"/>
</dbReference>